<dbReference type="PANTHER" id="PTHR13618:SF1">
    <property type="entry name" value="PROTEIN ROGDI HOMOLOG"/>
    <property type="match status" value="1"/>
</dbReference>
<accession>A0A8H6FCM5</accession>
<organism evidence="1 2">
    <name type="scientific">Letharia lupina</name>
    <dbReference type="NCBI Taxonomy" id="560253"/>
    <lineage>
        <taxon>Eukaryota</taxon>
        <taxon>Fungi</taxon>
        <taxon>Dikarya</taxon>
        <taxon>Ascomycota</taxon>
        <taxon>Pezizomycotina</taxon>
        <taxon>Lecanoromycetes</taxon>
        <taxon>OSLEUM clade</taxon>
        <taxon>Lecanoromycetidae</taxon>
        <taxon>Lecanorales</taxon>
        <taxon>Lecanorineae</taxon>
        <taxon>Parmeliaceae</taxon>
        <taxon>Letharia</taxon>
    </lineage>
</organism>
<comment type="caution">
    <text evidence="1">The sequence shown here is derived from an EMBL/GenBank/DDBJ whole genome shotgun (WGS) entry which is preliminary data.</text>
</comment>
<proteinExistence type="predicted"/>
<evidence type="ECO:0000313" key="2">
    <source>
        <dbReference type="Proteomes" id="UP000593566"/>
    </source>
</evidence>
<dbReference type="InterPro" id="IPR028241">
    <property type="entry name" value="RAVE2/Rogdi"/>
</dbReference>
<dbReference type="RefSeq" id="XP_037152325.1">
    <property type="nucleotide sequence ID" value="XM_037291963.1"/>
</dbReference>
<protein>
    <recommendedName>
        <fullName evidence="3">RAVE subunit 2/Rogdi</fullName>
    </recommendedName>
</protein>
<dbReference type="AlphaFoldDB" id="A0A8H6FCM5"/>
<reference evidence="1 2" key="1">
    <citation type="journal article" date="2020" name="Genomics">
        <title>Complete, high-quality genomes from long-read metagenomic sequencing of two wolf lichen thalli reveals enigmatic genome architecture.</title>
        <authorList>
            <person name="McKenzie S.K."/>
            <person name="Walston R.F."/>
            <person name="Allen J.L."/>
        </authorList>
    </citation>
    <scope>NUCLEOTIDE SEQUENCE [LARGE SCALE GENOMIC DNA]</scope>
    <source>
        <strain evidence="1">WasteWater1</strain>
    </source>
</reference>
<evidence type="ECO:0008006" key="3">
    <source>
        <dbReference type="Google" id="ProtNLM"/>
    </source>
</evidence>
<dbReference type="Pfam" id="PF10259">
    <property type="entry name" value="Rogdi_lz"/>
    <property type="match status" value="1"/>
</dbReference>
<dbReference type="PANTHER" id="PTHR13618">
    <property type="entry name" value="LEUCINE ZIPPER CONTAINING TRANSCRIPTION FACTOR LZF1"/>
    <property type="match status" value="1"/>
</dbReference>
<evidence type="ECO:0000313" key="1">
    <source>
        <dbReference type="EMBL" id="KAF6222979.1"/>
    </source>
</evidence>
<keyword evidence="2" id="KW-1185">Reference proteome</keyword>
<dbReference type="GeneID" id="59329448"/>
<dbReference type="EMBL" id="JACCJB010000011">
    <property type="protein sequence ID" value="KAF6222979.1"/>
    <property type="molecule type" value="Genomic_DNA"/>
</dbReference>
<gene>
    <name evidence="1" type="ORF">HO133_001030</name>
</gene>
<name>A0A8H6FCM5_9LECA</name>
<dbReference type="Proteomes" id="UP000593566">
    <property type="component" value="Unassembled WGS sequence"/>
</dbReference>
<sequence>MSATVWPPISHEQLIKEEEKSLACELEWLLNLLQESLASLKSGLQECVALLAPKEPGSTLALSSLRSESVKGFVTRIGTRIIKGDINLRLTTLPPPRSLSSYPVHLQYPVPLPQLTALLSLLNQALDIIDISRWTGDPHNGAFISGQLRLLADTIEEAQQTLKGGEDVVGGKWWEDALTEDTSSPSVPPSLSLHLSIADAALLLHVRTLAPPSTPESSLTGLSLRTRLGLGPRPPVHDELDQVFHYRGEEVIVKEKVRVESQDPSLMAVLAKLSALGHAVGGWRLKVGVVMGEDLEGDA</sequence>
<dbReference type="GO" id="GO:0043291">
    <property type="term" value="C:RAVE complex"/>
    <property type="evidence" value="ECO:0007669"/>
    <property type="project" value="TreeGrafter"/>
</dbReference>